<protein>
    <recommendedName>
        <fullName evidence="10">ComG operon protein 3</fullName>
    </recommendedName>
</protein>
<feature type="propeptide" id="PRO_5035506136" evidence="11">
    <location>
        <begin position="1"/>
        <end position="7"/>
    </location>
</feature>
<feature type="transmembrane region" description="Helical" evidence="10">
    <location>
        <begin position="7"/>
        <end position="28"/>
    </location>
</feature>
<proteinExistence type="inferred from homology"/>
<comment type="similarity">
    <text evidence="9 10">Belongs to the ComGC family.</text>
</comment>
<keyword evidence="8 10" id="KW-0178">Competence</keyword>
<keyword evidence="3 10" id="KW-1003">Cell membrane</keyword>
<name>A0A285U2M2_9BACL</name>
<dbReference type="InterPro" id="IPR012902">
    <property type="entry name" value="N_methyl_site"/>
</dbReference>
<dbReference type="RefSeq" id="WP_170949395.1">
    <property type="nucleotide sequence ID" value="NZ_OBQC01000002.1"/>
</dbReference>
<dbReference type="SUPFAM" id="SSF54523">
    <property type="entry name" value="Pili subunits"/>
    <property type="match status" value="1"/>
</dbReference>
<keyword evidence="10" id="KW-0813">Transport</keyword>
<dbReference type="PROSITE" id="PS00409">
    <property type="entry name" value="PROKAR_NTER_METHYL"/>
    <property type="match status" value="1"/>
</dbReference>
<dbReference type="Gene3D" id="3.30.700.10">
    <property type="entry name" value="Glycoprotein, Type 4 Pilin"/>
    <property type="match status" value="1"/>
</dbReference>
<keyword evidence="7 10" id="KW-0472">Membrane</keyword>
<sequence length="109" mass="12042">MLKNEKGFTLVEMLIVLLIISVLIIITIPNVSKHFASIDDKGCKAFVAMVQGQVEAYKIDHMTFPTIEQLVEKEYLMKDETKCPNGQAIEIKDGRVNAISASSEGIGDD</sequence>
<evidence type="ECO:0000256" key="7">
    <source>
        <dbReference type="ARBA" id="ARBA00023136"/>
    </source>
</evidence>
<feature type="chain" id="PRO_5035506135" description="ComG operon protein 3" evidence="11">
    <location>
        <begin position="8"/>
        <end position="109"/>
    </location>
</feature>
<keyword evidence="6 10" id="KW-1133">Transmembrane helix</keyword>
<organism evidence="12 13">
    <name type="scientific">Ureibacillus acetophenoni</name>
    <dbReference type="NCBI Taxonomy" id="614649"/>
    <lineage>
        <taxon>Bacteria</taxon>
        <taxon>Bacillati</taxon>
        <taxon>Bacillota</taxon>
        <taxon>Bacilli</taxon>
        <taxon>Bacillales</taxon>
        <taxon>Caryophanaceae</taxon>
        <taxon>Ureibacillus</taxon>
    </lineage>
</organism>
<keyword evidence="4 11" id="KW-0488">Methylation</keyword>
<dbReference type="GO" id="GO:0005886">
    <property type="term" value="C:plasma membrane"/>
    <property type="evidence" value="ECO:0007669"/>
    <property type="project" value="UniProtKB-SubCell"/>
</dbReference>
<comment type="function">
    <text evidence="10">Required for transformation and DNA binding.</text>
</comment>
<dbReference type="InterPro" id="IPR045584">
    <property type="entry name" value="Pilin-like"/>
</dbReference>
<evidence type="ECO:0000256" key="9">
    <source>
        <dbReference type="ARBA" id="ARBA00043982"/>
    </source>
</evidence>
<dbReference type="InterPro" id="IPR000983">
    <property type="entry name" value="Bac_GSPG_pilin"/>
</dbReference>
<comment type="subunit">
    <text evidence="10">Homodimer.</text>
</comment>
<evidence type="ECO:0000313" key="12">
    <source>
        <dbReference type="EMBL" id="SOC36210.1"/>
    </source>
</evidence>
<evidence type="ECO:0000256" key="3">
    <source>
        <dbReference type="ARBA" id="ARBA00022475"/>
    </source>
</evidence>
<dbReference type="GO" id="GO:0015627">
    <property type="term" value="C:type II protein secretion system complex"/>
    <property type="evidence" value="ECO:0007669"/>
    <property type="project" value="InterPro"/>
</dbReference>
<feature type="modified residue" description="N-methylphenylalanine" evidence="11">
    <location>
        <position position="8"/>
    </location>
</feature>
<dbReference type="Proteomes" id="UP000219252">
    <property type="component" value="Unassembled WGS sequence"/>
</dbReference>
<dbReference type="NCBIfam" id="NF040999">
    <property type="entry name" value="pilin_ComGC"/>
    <property type="match status" value="1"/>
</dbReference>
<comment type="subcellular location">
    <subcellularLocation>
        <location evidence="1">Cell membrane</location>
        <topology evidence="1">Single-pass membrane protein</topology>
    </subcellularLocation>
    <subcellularLocation>
        <location evidence="2">Cell surface</location>
    </subcellularLocation>
</comment>
<evidence type="ECO:0000256" key="8">
    <source>
        <dbReference type="ARBA" id="ARBA00023287"/>
    </source>
</evidence>
<evidence type="ECO:0000256" key="11">
    <source>
        <dbReference type="PIRSR" id="PIRSR029928-50"/>
    </source>
</evidence>
<accession>A0A285U2M2</accession>
<evidence type="ECO:0000256" key="2">
    <source>
        <dbReference type="ARBA" id="ARBA00004241"/>
    </source>
</evidence>
<gene>
    <name evidence="12" type="ORF">SAMN05877842_102157</name>
</gene>
<evidence type="ECO:0000256" key="4">
    <source>
        <dbReference type="ARBA" id="ARBA00022481"/>
    </source>
</evidence>
<dbReference type="GO" id="GO:0015628">
    <property type="term" value="P:protein secretion by the type II secretion system"/>
    <property type="evidence" value="ECO:0007669"/>
    <property type="project" value="InterPro"/>
</dbReference>
<keyword evidence="13" id="KW-1185">Reference proteome</keyword>
<evidence type="ECO:0000313" key="13">
    <source>
        <dbReference type="Proteomes" id="UP000219252"/>
    </source>
</evidence>
<dbReference type="PIRSF" id="PIRSF029928">
    <property type="entry name" value="Late_competence_ComGC"/>
    <property type="match status" value="1"/>
</dbReference>
<reference evidence="13" key="1">
    <citation type="submission" date="2017-08" db="EMBL/GenBank/DDBJ databases">
        <authorList>
            <person name="Varghese N."/>
            <person name="Submissions S."/>
        </authorList>
    </citation>
    <scope>NUCLEOTIDE SEQUENCE [LARGE SCALE GENOMIC DNA]</scope>
    <source>
        <strain evidence="13">JC23</strain>
    </source>
</reference>
<dbReference type="AlphaFoldDB" id="A0A285U2M2"/>
<dbReference type="InterPro" id="IPR016940">
    <property type="entry name" value="ComGC"/>
</dbReference>
<dbReference type="EMBL" id="OBQC01000002">
    <property type="protein sequence ID" value="SOC36210.1"/>
    <property type="molecule type" value="Genomic_DNA"/>
</dbReference>
<evidence type="ECO:0000256" key="10">
    <source>
        <dbReference type="PIRNR" id="PIRNR029928"/>
    </source>
</evidence>
<dbReference type="GO" id="GO:0009986">
    <property type="term" value="C:cell surface"/>
    <property type="evidence" value="ECO:0007669"/>
    <property type="project" value="UniProtKB-SubCell"/>
</dbReference>
<evidence type="ECO:0000256" key="5">
    <source>
        <dbReference type="ARBA" id="ARBA00022692"/>
    </source>
</evidence>
<evidence type="ECO:0000256" key="1">
    <source>
        <dbReference type="ARBA" id="ARBA00004162"/>
    </source>
</evidence>
<keyword evidence="5 10" id="KW-0812">Transmembrane</keyword>
<dbReference type="NCBIfam" id="TIGR02532">
    <property type="entry name" value="IV_pilin_GFxxxE"/>
    <property type="match status" value="1"/>
</dbReference>
<evidence type="ECO:0000256" key="6">
    <source>
        <dbReference type="ARBA" id="ARBA00022989"/>
    </source>
</evidence>
<dbReference type="GO" id="GO:0030420">
    <property type="term" value="P:establishment of competence for transformation"/>
    <property type="evidence" value="ECO:0007669"/>
    <property type="project" value="UniProtKB-UniRule"/>
</dbReference>
<dbReference type="PRINTS" id="PR00813">
    <property type="entry name" value="BCTERIALGSPG"/>
</dbReference>
<dbReference type="Pfam" id="PF07963">
    <property type="entry name" value="N_methyl"/>
    <property type="match status" value="1"/>
</dbReference>